<dbReference type="InterPro" id="IPR016181">
    <property type="entry name" value="Acyl_CoA_acyltransferase"/>
</dbReference>
<dbReference type="PANTHER" id="PTHR43877">
    <property type="entry name" value="AMINOALKYLPHOSPHONATE N-ACETYLTRANSFERASE-RELATED-RELATED"/>
    <property type="match status" value="1"/>
</dbReference>
<dbReference type="Gene3D" id="3.40.630.30">
    <property type="match status" value="1"/>
</dbReference>
<keyword evidence="5" id="KW-1185">Reference proteome</keyword>
<evidence type="ECO:0000259" key="3">
    <source>
        <dbReference type="PROSITE" id="PS51186"/>
    </source>
</evidence>
<dbReference type="GO" id="GO:0016747">
    <property type="term" value="F:acyltransferase activity, transferring groups other than amino-acyl groups"/>
    <property type="evidence" value="ECO:0007669"/>
    <property type="project" value="InterPro"/>
</dbReference>
<reference evidence="4 5" key="1">
    <citation type="journal article" date="2008" name="PLoS ONE">
        <title>Environmental adaptation: genomic analysis of the piezotolerant and psychrotolerant deep-sea iron reducing bacterium Shewanella piezotolerans WP3.</title>
        <authorList>
            <person name="Wang F."/>
            <person name="Wang J."/>
            <person name="Jian H."/>
            <person name="Zhang B."/>
            <person name="Li S."/>
            <person name="Wang F."/>
            <person name="Zeng X."/>
            <person name="Gao L."/>
            <person name="Bartlett D.H."/>
            <person name="Yu J."/>
            <person name="Hu S."/>
            <person name="Xiao X."/>
        </authorList>
    </citation>
    <scope>NUCLEOTIDE SEQUENCE [LARGE SCALE GENOMIC DNA]</scope>
    <source>
        <strain evidence="5">WP3 / JCM 13877</strain>
    </source>
</reference>
<gene>
    <name evidence="4" type="ordered locus">swp_3821</name>
</gene>
<evidence type="ECO:0000256" key="2">
    <source>
        <dbReference type="ARBA" id="ARBA00023315"/>
    </source>
</evidence>
<evidence type="ECO:0000313" key="4">
    <source>
        <dbReference type="EMBL" id="ACJ30499.1"/>
    </source>
</evidence>
<name>B8CQN3_SHEPW</name>
<evidence type="ECO:0000256" key="1">
    <source>
        <dbReference type="ARBA" id="ARBA00022679"/>
    </source>
</evidence>
<dbReference type="eggNOG" id="COG0456">
    <property type="taxonomic scope" value="Bacteria"/>
</dbReference>
<dbReference type="EMBL" id="CP000472">
    <property type="protein sequence ID" value="ACJ30499.1"/>
    <property type="molecule type" value="Genomic_DNA"/>
</dbReference>
<dbReference type="Pfam" id="PF00583">
    <property type="entry name" value="Acetyltransf_1"/>
    <property type="match status" value="1"/>
</dbReference>
<sequence>MANMQLRVGELDNPQVMVLLQQHHQDMLSHSPAESVHALDTSGLKAVNVTFWSLWSAEHLAGIGALKQLDEYHGEIKSMRTSLQFLRQGVAHKILAHLIAEARARGYQRLSLETGSMEAFQPAKKLYEQFGFQACAPFADYKNDPYSSFMTLSL</sequence>
<feature type="domain" description="N-acetyltransferase" evidence="3">
    <location>
        <begin position="6"/>
        <end position="153"/>
    </location>
</feature>
<dbReference type="InterPro" id="IPR000182">
    <property type="entry name" value="GNAT_dom"/>
</dbReference>
<dbReference type="CDD" id="cd04301">
    <property type="entry name" value="NAT_SF"/>
    <property type="match status" value="1"/>
</dbReference>
<dbReference type="InterPro" id="IPR050832">
    <property type="entry name" value="Bact_Acetyltransf"/>
</dbReference>
<dbReference type="SUPFAM" id="SSF55729">
    <property type="entry name" value="Acyl-CoA N-acyltransferases (Nat)"/>
    <property type="match status" value="1"/>
</dbReference>
<dbReference type="PROSITE" id="PS51186">
    <property type="entry name" value="GNAT"/>
    <property type="match status" value="1"/>
</dbReference>
<organism evidence="4 5">
    <name type="scientific">Shewanella piezotolerans (strain WP3 / JCM 13877)</name>
    <dbReference type="NCBI Taxonomy" id="225849"/>
    <lineage>
        <taxon>Bacteria</taxon>
        <taxon>Pseudomonadati</taxon>
        <taxon>Pseudomonadota</taxon>
        <taxon>Gammaproteobacteria</taxon>
        <taxon>Alteromonadales</taxon>
        <taxon>Shewanellaceae</taxon>
        <taxon>Shewanella</taxon>
    </lineage>
</organism>
<dbReference type="KEGG" id="swp:swp_3821"/>
<dbReference type="AlphaFoldDB" id="B8CQN3"/>
<dbReference type="HOGENOM" id="CLU_013985_11_8_6"/>
<dbReference type="PANTHER" id="PTHR43877:SF5">
    <property type="entry name" value="BLL8307 PROTEIN"/>
    <property type="match status" value="1"/>
</dbReference>
<keyword evidence="2" id="KW-0012">Acyltransferase</keyword>
<dbReference type="Proteomes" id="UP000000753">
    <property type="component" value="Chromosome"/>
</dbReference>
<protein>
    <submittedName>
        <fullName evidence="4">Acetyltransferase, GNAT family</fullName>
    </submittedName>
</protein>
<dbReference type="STRING" id="225849.swp_3821"/>
<evidence type="ECO:0000313" key="5">
    <source>
        <dbReference type="Proteomes" id="UP000000753"/>
    </source>
</evidence>
<accession>B8CQN3</accession>
<proteinExistence type="predicted"/>
<keyword evidence="1" id="KW-0808">Transferase</keyword>